<dbReference type="Pfam" id="PF13401">
    <property type="entry name" value="AAA_22"/>
    <property type="match status" value="1"/>
</dbReference>
<dbReference type="Gene3D" id="3.90.70.10">
    <property type="entry name" value="Cysteine proteinases"/>
    <property type="match status" value="1"/>
</dbReference>
<dbReference type="AlphaFoldDB" id="A0A1V8NSG4"/>
<evidence type="ECO:0000313" key="5">
    <source>
        <dbReference type="Proteomes" id="UP000192573"/>
    </source>
</evidence>
<dbReference type="Pfam" id="PF21327">
    <property type="entry name" value="GspA_C39-like"/>
    <property type="match status" value="1"/>
</dbReference>
<dbReference type="InterPro" id="IPR049945">
    <property type="entry name" value="AAA_22"/>
</dbReference>
<dbReference type="InterPro" id="IPR052026">
    <property type="entry name" value="ExeA_AAA_ATPase_DNA-bind"/>
</dbReference>
<accession>A0A1V8NSG4</accession>
<dbReference type="SUPFAM" id="SSF52540">
    <property type="entry name" value="P-loop containing nucleoside triphosphate hydrolases"/>
    <property type="match status" value="1"/>
</dbReference>
<dbReference type="InterPro" id="IPR036365">
    <property type="entry name" value="PGBD-like_sf"/>
</dbReference>
<dbReference type="Pfam" id="PF01471">
    <property type="entry name" value="PG_binding_1"/>
    <property type="match status" value="1"/>
</dbReference>
<organism evidence="4 5">
    <name type="scientific">Citrobacter braakii</name>
    <dbReference type="NCBI Taxonomy" id="57706"/>
    <lineage>
        <taxon>Bacteria</taxon>
        <taxon>Pseudomonadati</taxon>
        <taxon>Pseudomonadota</taxon>
        <taxon>Gammaproteobacteria</taxon>
        <taxon>Enterobacterales</taxon>
        <taxon>Enterobacteriaceae</taxon>
        <taxon>Citrobacter</taxon>
        <taxon>Citrobacter freundii complex</taxon>
    </lineage>
</organism>
<feature type="domain" description="ORC1/DEAH AAA+ ATPase" evidence="2">
    <location>
        <begin position="32"/>
        <end position="152"/>
    </location>
</feature>
<dbReference type="PANTHER" id="PTHR35894:SF1">
    <property type="entry name" value="PHOSPHORIBULOKINASE _ URIDINE KINASE FAMILY"/>
    <property type="match status" value="1"/>
</dbReference>
<dbReference type="SUPFAM" id="SSF47090">
    <property type="entry name" value="PGBD-like"/>
    <property type="match status" value="1"/>
</dbReference>
<sequence length="504" mass="56312">MTERELPYAIYSFSQHTLIKNIFIHELGAGDVGVLCGKPGCGKSTLIYQLGKNFPGRVVVFTATGFSGFCQLTHTACTHGKLQPDWRDVRINRFWSTLMPALSPAAQPIIIVIDNADALARHLPAFVDNFRHLAASFDAGASLLLVGGEALRRNRRLKRRVTLSAIIAAPTDDEYLDFMHQQQLCEADGEPVRMRHEFVRKAVRAVQGNLALLRRIARAARKMATDRQADVLTAQQEKLLLETFTLRSCVLRKGILPGLYAALALTFGWLAVDVFPLQLPVPAGLTVAMTQKKENLPDIGDARGGLRDAMQQLFSVWGFDTAHDEAWCDQADRAELVCESGKERLDNLIRRGLPWIAHLNIDKQPVYGVVMRVSGNELDLIIDNKTWIVSQEWLAKHWQGNYTLMLNLTPDRKMQIGDKSPAETIIWFDMMLSRALGVPGDKSGSWTPWLIEKVKAFQQRENLPVDGKPGKETLIRLRQSLGDAPVLINESAPVPTHVSSKERM</sequence>
<proteinExistence type="predicted"/>
<protein>
    <recommendedName>
        <fullName evidence="6">Peptidoglycan-binding protein</fullName>
    </recommendedName>
</protein>
<name>A0A1V8NSG4_CITBR</name>
<evidence type="ECO:0000259" key="2">
    <source>
        <dbReference type="Pfam" id="PF13401"/>
    </source>
</evidence>
<dbReference type="InterPro" id="IPR002477">
    <property type="entry name" value="Peptidoglycan-bd-like"/>
</dbReference>
<dbReference type="Proteomes" id="UP000192573">
    <property type="component" value="Unassembled WGS sequence"/>
</dbReference>
<comment type="caution">
    <text evidence="4">The sequence shown here is derived from an EMBL/GenBank/DDBJ whole genome shotgun (WGS) entry which is preliminary data.</text>
</comment>
<evidence type="ECO:0000259" key="1">
    <source>
        <dbReference type="Pfam" id="PF01471"/>
    </source>
</evidence>
<dbReference type="InterPro" id="IPR027417">
    <property type="entry name" value="P-loop_NTPase"/>
</dbReference>
<evidence type="ECO:0008006" key="6">
    <source>
        <dbReference type="Google" id="ProtNLM"/>
    </source>
</evidence>
<dbReference type="Gene3D" id="3.40.50.300">
    <property type="entry name" value="P-loop containing nucleotide triphosphate hydrolases"/>
    <property type="match status" value="1"/>
</dbReference>
<dbReference type="InterPro" id="IPR048809">
    <property type="entry name" value="GspA_C39-like"/>
</dbReference>
<feature type="domain" description="Peptidoglycan binding-like" evidence="1">
    <location>
        <begin position="431"/>
        <end position="476"/>
    </location>
</feature>
<dbReference type="GO" id="GO:0016887">
    <property type="term" value="F:ATP hydrolysis activity"/>
    <property type="evidence" value="ECO:0007669"/>
    <property type="project" value="InterPro"/>
</dbReference>
<dbReference type="RefSeq" id="WP_080860792.1">
    <property type="nucleotide sequence ID" value="NZ_CP077405.1"/>
</dbReference>
<dbReference type="Gene3D" id="1.10.101.10">
    <property type="entry name" value="PGBD-like superfamily/PGBD"/>
    <property type="match status" value="1"/>
</dbReference>
<evidence type="ECO:0000313" key="4">
    <source>
        <dbReference type="EMBL" id="OQM39345.1"/>
    </source>
</evidence>
<feature type="domain" description="General secretion pathway protein A peptidase C39-like" evidence="3">
    <location>
        <begin position="311"/>
        <end position="403"/>
    </location>
</feature>
<gene>
    <name evidence="4" type="ORF">BZK42_25130</name>
</gene>
<reference evidence="4 5" key="1">
    <citation type="submission" date="2017-03" db="EMBL/GenBank/DDBJ databases">
        <authorList>
            <person name="Afonso C.L."/>
            <person name="Miller P.J."/>
            <person name="Scott M.A."/>
            <person name="Spackman E."/>
            <person name="Goraichik I."/>
            <person name="Dimitrov K.M."/>
            <person name="Suarez D.L."/>
            <person name="Swayne D.E."/>
        </authorList>
    </citation>
    <scope>NUCLEOTIDE SEQUENCE [LARGE SCALE GENOMIC DNA]</scope>
    <source>
        <strain evidence="4 5">ATCC 51113</strain>
    </source>
</reference>
<evidence type="ECO:0000259" key="3">
    <source>
        <dbReference type="Pfam" id="PF21327"/>
    </source>
</evidence>
<dbReference type="InterPro" id="IPR036366">
    <property type="entry name" value="PGBDSf"/>
</dbReference>
<dbReference type="EMBL" id="NAEW01000025">
    <property type="protein sequence ID" value="OQM39345.1"/>
    <property type="molecule type" value="Genomic_DNA"/>
</dbReference>
<dbReference type="PANTHER" id="PTHR35894">
    <property type="entry name" value="GENERAL SECRETION PATHWAY PROTEIN A-RELATED"/>
    <property type="match status" value="1"/>
</dbReference>